<feature type="compositionally biased region" description="Basic and acidic residues" evidence="1">
    <location>
        <begin position="42"/>
        <end position="54"/>
    </location>
</feature>
<proteinExistence type="predicted"/>
<reference evidence="3 4" key="1">
    <citation type="journal article" date="2019" name="Nat. Microbiol.">
        <title>Mediterranean grassland soil C-N compound turnover is dependent on rainfall and depth, and is mediated by genomically divergent microorganisms.</title>
        <authorList>
            <person name="Diamond S."/>
            <person name="Andeer P.F."/>
            <person name="Li Z."/>
            <person name="Crits-Christoph A."/>
            <person name="Burstein D."/>
            <person name="Anantharaman K."/>
            <person name="Lane K.R."/>
            <person name="Thomas B.C."/>
            <person name="Pan C."/>
            <person name="Northen T.R."/>
            <person name="Banfield J.F."/>
        </authorList>
    </citation>
    <scope>NUCLEOTIDE SEQUENCE [LARGE SCALE GENOMIC DNA]</scope>
    <source>
        <strain evidence="3">WS_3</strain>
    </source>
</reference>
<feature type="region of interest" description="Disordered" evidence="1">
    <location>
        <begin position="42"/>
        <end position="67"/>
    </location>
</feature>
<dbReference type="PROSITE" id="PS50106">
    <property type="entry name" value="PDZ"/>
    <property type="match status" value="1"/>
</dbReference>
<sequence>MIREVTDRPVVGLLGQRVIGSRVVYIDYRAGLVALIPAGADHDESTQSDARKSDNGTTSADGTADSVASSRAELRGVLSRTAVPVPFRLLGDGKMLVRGRVSIPFPPRFSPWLTLVIDTGSTKCVLFEEALADFAAATRPWPALRGLQAPTLVGASSARLARVPYLELEAMGKELRRAGVDAAVMQSALSGVLSRAVGEPVHGLLGYSFLRHFRATIDYPRHVMWLDPQPGGWDDRPYEYSHVGLQLERRGAALRVIAVAEGSPADKAGILPGDEVVAVDEEQVSGLDLLTVTRRLEGPPGTRTAITLRRGSVERTYSLVRRRLL</sequence>
<gene>
    <name evidence="3" type="ORF">E6K73_00165</name>
</gene>
<evidence type="ECO:0000259" key="2">
    <source>
        <dbReference type="PROSITE" id="PS50106"/>
    </source>
</evidence>
<dbReference type="InterPro" id="IPR021109">
    <property type="entry name" value="Peptidase_aspartic_dom_sf"/>
</dbReference>
<dbReference type="EMBL" id="VBOT01000002">
    <property type="protein sequence ID" value="TMQ54185.1"/>
    <property type="molecule type" value="Genomic_DNA"/>
</dbReference>
<evidence type="ECO:0000313" key="3">
    <source>
        <dbReference type="EMBL" id="TMQ54185.1"/>
    </source>
</evidence>
<organism evidence="3 4">
    <name type="scientific">Eiseniibacteriota bacterium</name>
    <dbReference type="NCBI Taxonomy" id="2212470"/>
    <lineage>
        <taxon>Bacteria</taxon>
        <taxon>Candidatus Eiseniibacteriota</taxon>
    </lineage>
</organism>
<evidence type="ECO:0000313" key="4">
    <source>
        <dbReference type="Proteomes" id="UP000320184"/>
    </source>
</evidence>
<dbReference type="InterPro" id="IPR036034">
    <property type="entry name" value="PDZ_sf"/>
</dbReference>
<dbReference type="Pfam" id="PF17820">
    <property type="entry name" value="PDZ_6"/>
    <property type="match status" value="1"/>
</dbReference>
<dbReference type="AlphaFoldDB" id="A0A538SS32"/>
<evidence type="ECO:0000256" key="1">
    <source>
        <dbReference type="SAM" id="MobiDB-lite"/>
    </source>
</evidence>
<feature type="compositionally biased region" description="Polar residues" evidence="1">
    <location>
        <begin position="55"/>
        <end position="67"/>
    </location>
</feature>
<protein>
    <submittedName>
        <fullName evidence="3">PDZ domain-containing protein</fullName>
    </submittedName>
</protein>
<dbReference type="Gene3D" id="2.40.70.10">
    <property type="entry name" value="Acid Proteases"/>
    <property type="match status" value="1"/>
</dbReference>
<dbReference type="SMART" id="SM00228">
    <property type="entry name" value="PDZ"/>
    <property type="match status" value="1"/>
</dbReference>
<dbReference type="CDD" id="cd06782">
    <property type="entry name" value="cpPDZ_CPP-like"/>
    <property type="match status" value="1"/>
</dbReference>
<dbReference type="Proteomes" id="UP000320184">
    <property type="component" value="Unassembled WGS sequence"/>
</dbReference>
<accession>A0A538SS32</accession>
<dbReference type="InterPro" id="IPR001478">
    <property type="entry name" value="PDZ"/>
</dbReference>
<dbReference type="InterPro" id="IPR041489">
    <property type="entry name" value="PDZ_6"/>
</dbReference>
<feature type="domain" description="PDZ" evidence="2">
    <location>
        <begin position="243"/>
        <end position="311"/>
    </location>
</feature>
<dbReference type="Gene3D" id="2.30.42.10">
    <property type="match status" value="1"/>
</dbReference>
<name>A0A538SS32_UNCEI</name>
<dbReference type="SUPFAM" id="SSF50156">
    <property type="entry name" value="PDZ domain-like"/>
    <property type="match status" value="1"/>
</dbReference>
<comment type="caution">
    <text evidence="3">The sequence shown here is derived from an EMBL/GenBank/DDBJ whole genome shotgun (WGS) entry which is preliminary data.</text>
</comment>